<sequence>MKCHTNKRPIKLLSLCIAAALSAPAVTYAADKETSAKDDVEVIEVTNLRQAYRGNVKAIDLPQSVATVDFETLELTGTTTLQDSLALVSSVTRQNDFGGLWDMFAIRGFAGDENLPSAYLVNGFSAGRGFSGNRDVSNVELIEVLKGPSSALYGRGEPGGTVNITTKKPQFNQDGYIKLTGGSFNTYRAEGDYTNALSEDFAFRVNGAYEDAESYRDTVEKKKAVLTPSFLYRVNTDTVLSYELEYLDQEADMDRGVVYVKDKPFSDSNFYGEPADGPVEIEAIGHQLQLQHDLSNDWFFNAGLSYRDSSFEGSVTEARWYDPDENYVVRQRRYRDFDAEDLSGRLEFSGSTELFGLTHNLLIGADAYEYELDRLILRYRHSGEEGDGADAYAIDFDNPVYRSTLPSMKQNTSDVEEQSGQGVYIQDQIDLSSNWKAMFGVRYDHFEQDITYRLDNNRKTSTSNSYVNPRFGLVYSLSDDARLYASYSEGARPNSGVSADGNGHDPEESKSYEIGVKWDLSDLGFSGSAAIFTTEKKNILASSPNGDGTTEAIGEAESEGVELDMSYDLTPETVISMSYAFTDAQNSKEITLWDWYVIPEGARLGNVPEHSGNIMLRHFAEYGAYKGNGGFVVQYVGTQLGDFLEQDFDLPSYTLVNLFANVSLSDNIELNLNIDNLLGEEYYSNSYFEAWTMPGAPRSAKASVKYSF</sequence>
<reference evidence="16 17" key="1">
    <citation type="journal article" date="2013" name="Antonie Van Leeuwenhoek">
        <title>Echinimonas agarilytica gen. nov., sp. nov., a new gammaproteobacterium isolated from the sea urchin Strongylocentrotus intermedius.</title>
        <authorList>
            <person name="Nedashkovskaya O.I."/>
            <person name="Stenkova A.M."/>
            <person name="Zhukova N.V."/>
            <person name="Van Trappen S."/>
            <person name="Lee J.S."/>
            <person name="Kim S.B."/>
        </authorList>
    </citation>
    <scope>NUCLEOTIDE SEQUENCE [LARGE SCALE GENOMIC DNA]</scope>
    <source>
        <strain evidence="16 17">KMM 6351</strain>
    </source>
</reference>
<evidence type="ECO:0000256" key="6">
    <source>
        <dbReference type="ARBA" id="ARBA00023077"/>
    </source>
</evidence>
<dbReference type="PANTHER" id="PTHR32552:SF90">
    <property type="entry name" value="METAL-PSEUDOPALINE RECEPTOR CNTO"/>
    <property type="match status" value="1"/>
</dbReference>
<dbReference type="InterPro" id="IPR037066">
    <property type="entry name" value="Plug_dom_sf"/>
</dbReference>
<dbReference type="InterPro" id="IPR012910">
    <property type="entry name" value="Plug_dom"/>
</dbReference>
<dbReference type="PANTHER" id="PTHR32552">
    <property type="entry name" value="FERRICHROME IRON RECEPTOR-RELATED"/>
    <property type="match status" value="1"/>
</dbReference>
<keyword evidence="4 10" id="KW-1134">Transmembrane beta strand</keyword>
<evidence type="ECO:0000313" key="16">
    <source>
        <dbReference type="EMBL" id="MCM2680718.1"/>
    </source>
</evidence>
<evidence type="ECO:0000256" key="11">
    <source>
        <dbReference type="RuleBase" id="RU003357"/>
    </source>
</evidence>
<feature type="chain" id="PRO_5041319766" evidence="13">
    <location>
        <begin position="30"/>
        <end position="708"/>
    </location>
</feature>
<evidence type="ECO:0000256" key="4">
    <source>
        <dbReference type="ARBA" id="ARBA00022452"/>
    </source>
</evidence>
<keyword evidence="3 10" id="KW-0813">Transport</keyword>
<dbReference type="GO" id="GO:0038023">
    <property type="term" value="F:signaling receptor activity"/>
    <property type="evidence" value="ECO:0007669"/>
    <property type="project" value="InterPro"/>
</dbReference>
<dbReference type="NCBIfam" id="TIGR01783">
    <property type="entry name" value="TonB-siderophor"/>
    <property type="match status" value="1"/>
</dbReference>
<keyword evidence="6 11" id="KW-0798">TonB box</keyword>
<evidence type="ECO:0000259" key="14">
    <source>
        <dbReference type="Pfam" id="PF00593"/>
    </source>
</evidence>
<dbReference type="Pfam" id="PF07715">
    <property type="entry name" value="Plug"/>
    <property type="match status" value="1"/>
</dbReference>
<dbReference type="CDD" id="cd01347">
    <property type="entry name" value="ligand_gated_channel"/>
    <property type="match status" value="1"/>
</dbReference>
<dbReference type="Gene3D" id="2.40.170.20">
    <property type="entry name" value="TonB-dependent receptor, beta-barrel domain"/>
    <property type="match status" value="1"/>
</dbReference>
<protein>
    <submittedName>
        <fullName evidence="16">TonB-dependent siderophore receptor</fullName>
    </submittedName>
</protein>
<keyword evidence="8 16" id="KW-0675">Receptor</keyword>
<dbReference type="InterPro" id="IPR036942">
    <property type="entry name" value="Beta-barrel_TonB_sf"/>
</dbReference>
<dbReference type="InterPro" id="IPR010105">
    <property type="entry name" value="TonB_sidphr_rcpt"/>
</dbReference>
<evidence type="ECO:0000256" key="1">
    <source>
        <dbReference type="ARBA" id="ARBA00004571"/>
    </source>
</evidence>
<feature type="signal peptide" evidence="13">
    <location>
        <begin position="1"/>
        <end position="29"/>
    </location>
</feature>
<evidence type="ECO:0000256" key="12">
    <source>
        <dbReference type="SAM" id="MobiDB-lite"/>
    </source>
</evidence>
<feature type="region of interest" description="Disordered" evidence="12">
    <location>
        <begin position="489"/>
        <end position="509"/>
    </location>
</feature>
<accession>A0AA41W8U4</accession>
<evidence type="ECO:0000256" key="10">
    <source>
        <dbReference type="PROSITE-ProRule" id="PRU01360"/>
    </source>
</evidence>
<comment type="similarity">
    <text evidence="2 10 11">Belongs to the TonB-dependent receptor family.</text>
</comment>
<comment type="subcellular location">
    <subcellularLocation>
        <location evidence="1 10">Cell outer membrane</location>
        <topology evidence="1 10">Multi-pass membrane protein</topology>
    </subcellularLocation>
</comment>
<dbReference type="Pfam" id="PF00593">
    <property type="entry name" value="TonB_dep_Rec_b-barrel"/>
    <property type="match status" value="1"/>
</dbReference>
<dbReference type="PROSITE" id="PS52016">
    <property type="entry name" value="TONB_DEPENDENT_REC_3"/>
    <property type="match status" value="1"/>
</dbReference>
<comment type="caution">
    <text evidence="16">The sequence shown here is derived from an EMBL/GenBank/DDBJ whole genome shotgun (WGS) entry which is preliminary data.</text>
</comment>
<evidence type="ECO:0000256" key="5">
    <source>
        <dbReference type="ARBA" id="ARBA00022692"/>
    </source>
</evidence>
<dbReference type="EMBL" id="JAMQGP010000007">
    <property type="protein sequence ID" value="MCM2680718.1"/>
    <property type="molecule type" value="Genomic_DNA"/>
</dbReference>
<dbReference type="SUPFAM" id="SSF56935">
    <property type="entry name" value="Porins"/>
    <property type="match status" value="1"/>
</dbReference>
<keyword evidence="9 10" id="KW-0998">Cell outer membrane</keyword>
<keyword evidence="17" id="KW-1185">Reference proteome</keyword>
<evidence type="ECO:0000256" key="8">
    <source>
        <dbReference type="ARBA" id="ARBA00023170"/>
    </source>
</evidence>
<dbReference type="GO" id="GO:0015344">
    <property type="term" value="F:siderophore uptake transmembrane transporter activity"/>
    <property type="evidence" value="ECO:0007669"/>
    <property type="project" value="TreeGrafter"/>
</dbReference>
<proteinExistence type="inferred from homology"/>
<keyword evidence="5 10" id="KW-0812">Transmembrane</keyword>
<organism evidence="16 17">
    <name type="scientific">Echinimonas agarilytica</name>
    <dbReference type="NCBI Taxonomy" id="1215918"/>
    <lineage>
        <taxon>Bacteria</taxon>
        <taxon>Pseudomonadati</taxon>
        <taxon>Pseudomonadota</taxon>
        <taxon>Gammaproteobacteria</taxon>
        <taxon>Alteromonadales</taxon>
        <taxon>Echinimonadaceae</taxon>
        <taxon>Echinimonas</taxon>
    </lineage>
</organism>
<dbReference type="GO" id="GO:0015891">
    <property type="term" value="P:siderophore transport"/>
    <property type="evidence" value="ECO:0007669"/>
    <property type="project" value="InterPro"/>
</dbReference>
<evidence type="ECO:0000313" key="17">
    <source>
        <dbReference type="Proteomes" id="UP001165393"/>
    </source>
</evidence>
<name>A0AA41W8U4_9GAMM</name>
<dbReference type="InterPro" id="IPR000531">
    <property type="entry name" value="Beta-barrel_TonB"/>
</dbReference>
<evidence type="ECO:0000256" key="13">
    <source>
        <dbReference type="SAM" id="SignalP"/>
    </source>
</evidence>
<feature type="domain" description="TonB-dependent receptor-like beta-barrel" evidence="14">
    <location>
        <begin position="233"/>
        <end position="677"/>
    </location>
</feature>
<dbReference type="RefSeq" id="WP_251262203.1">
    <property type="nucleotide sequence ID" value="NZ_JAMQGP010000007.1"/>
</dbReference>
<feature type="domain" description="TonB-dependent receptor plug" evidence="15">
    <location>
        <begin position="59"/>
        <end position="161"/>
    </location>
</feature>
<evidence type="ECO:0000256" key="7">
    <source>
        <dbReference type="ARBA" id="ARBA00023136"/>
    </source>
</evidence>
<keyword evidence="13" id="KW-0732">Signal</keyword>
<dbReference type="InterPro" id="IPR039426">
    <property type="entry name" value="TonB-dep_rcpt-like"/>
</dbReference>
<dbReference type="GO" id="GO:0009279">
    <property type="term" value="C:cell outer membrane"/>
    <property type="evidence" value="ECO:0007669"/>
    <property type="project" value="UniProtKB-SubCell"/>
</dbReference>
<gene>
    <name evidence="16" type="ORF">NAF29_13710</name>
</gene>
<evidence type="ECO:0000256" key="9">
    <source>
        <dbReference type="ARBA" id="ARBA00023237"/>
    </source>
</evidence>
<keyword evidence="7 10" id="KW-0472">Membrane</keyword>
<dbReference type="AlphaFoldDB" id="A0AA41W8U4"/>
<dbReference type="Gene3D" id="2.170.130.10">
    <property type="entry name" value="TonB-dependent receptor, plug domain"/>
    <property type="match status" value="1"/>
</dbReference>
<evidence type="ECO:0000256" key="2">
    <source>
        <dbReference type="ARBA" id="ARBA00009810"/>
    </source>
</evidence>
<evidence type="ECO:0000259" key="15">
    <source>
        <dbReference type="Pfam" id="PF07715"/>
    </source>
</evidence>
<evidence type="ECO:0000256" key="3">
    <source>
        <dbReference type="ARBA" id="ARBA00022448"/>
    </source>
</evidence>
<dbReference type="Proteomes" id="UP001165393">
    <property type="component" value="Unassembled WGS sequence"/>
</dbReference>